<organism evidence="3 4">
    <name type="scientific">Euplotes crassus</name>
    <dbReference type="NCBI Taxonomy" id="5936"/>
    <lineage>
        <taxon>Eukaryota</taxon>
        <taxon>Sar</taxon>
        <taxon>Alveolata</taxon>
        <taxon>Ciliophora</taxon>
        <taxon>Intramacronucleata</taxon>
        <taxon>Spirotrichea</taxon>
        <taxon>Hypotrichia</taxon>
        <taxon>Euplotida</taxon>
        <taxon>Euplotidae</taxon>
        <taxon>Moneuplotes</taxon>
    </lineage>
</organism>
<dbReference type="Proteomes" id="UP001295684">
    <property type="component" value="Unassembled WGS sequence"/>
</dbReference>
<accession>A0AAD1XII8</accession>
<feature type="region of interest" description="Disordered" evidence="2">
    <location>
        <begin position="69"/>
        <end position="93"/>
    </location>
</feature>
<feature type="region of interest" description="Disordered" evidence="2">
    <location>
        <begin position="647"/>
        <end position="733"/>
    </location>
</feature>
<evidence type="ECO:0000313" key="4">
    <source>
        <dbReference type="Proteomes" id="UP001295684"/>
    </source>
</evidence>
<keyword evidence="1" id="KW-0175">Coiled coil</keyword>
<feature type="compositionally biased region" description="Basic residues" evidence="2">
    <location>
        <begin position="686"/>
        <end position="698"/>
    </location>
</feature>
<name>A0AAD1XII8_EUPCR</name>
<feature type="coiled-coil region" evidence="1">
    <location>
        <begin position="411"/>
        <end position="526"/>
    </location>
</feature>
<feature type="region of interest" description="Disordered" evidence="2">
    <location>
        <begin position="821"/>
        <end position="848"/>
    </location>
</feature>
<evidence type="ECO:0000256" key="1">
    <source>
        <dbReference type="SAM" id="Coils"/>
    </source>
</evidence>
<sequence length="865" mass="99837">MKIKRIQTIRNPEILRESLHKIKVHMAKNDVMSKSILPESPQRTSFLPDTIYSSFQNTHNSKDIIKNSKRCVTQSSSKRPKRKLKSNQKSENRIQTATWDDRDKIISTFKPINVTCKMTNISRRKIANYSKSSKQDNLRKIRQKNQSFMVVDKHIKAMVQQQQNSCKRQEKNQERLLDHRYKLTCDEINYRIDATMLNLQKYSDDILLESTQEAQDVMAESLKELLQACKGNKDVYDTIRNISKSQTEIYNTTKSLHLRYKVVFDDFMKQKELQMKEIMHSRDSHKPSQRDPKISTFEAISQIDDSIKELLKDQIERRRELFMTKKFSGVDDILSEVYRYLELIGNSRVEAGTLLSRGNAFDDVQGFVKNQAKALQITSSRFLAERLITEKPRMVSKGTQDNYGVSFLTEVDRLKIHIHELEKIIEMKESQIQEIRQKYSTLYKETESMKIKMNDVLQKCESYEKLAEEFKRKLALKERIINSYEDQIFEITKKHHREIIKLKTDLITLEKKMKSKEEALAKLKLAKFSKISGKIREEQVVRMLTDESEKPHSSNLEAEEAQLTVDEAQMAESRRNKYKTLASNQRNRCVSVSFGDMKTVNHHKMTQTSGSNLEPQVIIKEVECPNCDGYSRSPDCKPDSFNNRKLSAKNSANMNSSEEDSVIDLKHTPGSTGGINSEERKSSFKQGRKTKSPLRRGLTRGLNSKASLLDQISEEDEEEALKKARPSPQDKKLLDKYESRFGGSQGDVMSGGGTFTPKMSFKKEFSPPKVAQEKRGFETFYFKNDKKSTMSKDLKLRSFGPVKKHSSLKKVTSMESARMMGFQRGGTLNPMSDIFLPQPKKRKESSKKTGFSGYVGFAGNDLDFS</sequence>
<comment type="caution">
    <text evidence="3">The sequence shown here is derived from an EMBL/GenBank/DDBJ whole genome shotgun (WGS) entry which is preliminary data.</text>
</comment>
<dbReference type="AlphaFoldDB" id="A0AAD1XII8"/>
<reference evidence="3" key="1">
    <citation type="submission" date="2023-07" db="EMBL/GenBank/DDBJ databases">
        <authorList>
            <consortium name="AG Swart"/>
            <person name="Singh M."/>
            <person name="Singh A."/>
            <person name="Seah K."/>
            <person name="Emmerich C."/>
        </authorList>
    </citation>
    <scope>NUCLEOTIDE SEQUENCE</scope>
    <source>
        <strain evidence="3">DP1</strain>
    </source>
</reference>
<evidence type="ECO:0000313" key="3">
    <source>
        <dbReference type="EMBL" id="CAI2373380.1"/>
    </source>
</evidence>
<keyword evidence="4" id="KW-1185">Reference proteome</keyword>
<protein>
    <submittedName>
        <fullName evidence="3">Uncharacterized protein</fullName>
    </submittedName>
</protein>
<evidence type="ECO:0000256" key="2">
    <source>
        <dbReference type="SAM" id="MobiDB-lite"/>
    </source>
</evidence>
<feature type="compositionally biased region" description="Polar residues" evidence="2">
    <location>
        <begin position="647"/>
        <end position="656"/>
    </location>
</feature>
<gene>
    <name evidence="3" type="ORF">ECRASSUSDP1_LOCUS14724</name>
</gene>
<proteinExistence type="predicted"/>
<dbReference type="EMBL" id="CAMPGE010014725">
    <property type="protein sequence ID" value="CAI2373380.1"/>
    <property type="molecule type" value="Genomic_DNA"/>
</dbReference>